<evidence type="ECO:0000313" key="3">
    <source>
        <dbReference type="Proteomes" id="UP000027778"/>
    </source>
</evidence>
<evidence type="ECO:0008006" key="4">
    <source>
        <dbReference type="Google" id="ProtNLM"/>
    </source>
</evidence>
<feature type="transmembrane region" description="Helical" evidence="1">
    <location>
        <begin position="6"/>
        <end position="26"/>
    </location>
</feature>
<keyword evidence="3" id="KW-1185">Reference proteome</keyword>
<accession>A0A073KA98</accession>
<keyword evidence="1" id="KW-0812">Transmembrane</keyword>
<keyword evidence="1" id="KW-1133">Transmembrane helix</keyword>
<protein>
    <recommendedName>
        <fullName evidence="4">Group-specific protein</fullName>
    </recommendedName>
</protein>
<dbReference type="RefSeq" id="WP_033675458.1">
    <property type="nucleotide sequence ID" value="NZ_JOTM01000015.1"/>
</dbReference>
<feature type="transmembrane region" description="Helical" evidence="1">
    <location>
        <begin position="54"/>
        <end position="75"/>
    </location>
</feature>
<proteinExistence type="predicted"/>
<evidence type="ECO:0000313" key="2">
    <source>
        <dbReference type="EMBL" id="KEK23465.1"/>
    </source>
</evidence>
<dbReference type="EMBL" id="JOTM01000015">
    <property type="protein sequence ID" value="KEK23465.1"/>
    <property type="molecule type" value="Genomic_DNA"/>
</dbReference>
<sequence length="76" mass="8686">MIVRIIISSLVIATLFYVTIIFLPEFMNINEHVLKWSFVTVAGILFVVSKNKWWVNLVSMFVAIIIFGVIVILTVT</sequence>
<dbReference type="AlphaFoldDB" id="A0A073KA98"/>
<comment type="caution">
    <text evidence="2">The sequence shown here is derived from an EMBL/GenBank/DDBJ whole genome shotgun (WGS) entry which is preliminary data.</text>
</comment>
<organism evidence="2 3">
    <name type="scientific">Bacillus gaemokensis</name>
    <dbReference type="NCBI Taxonomy" id="574375"/>
    <lineage>
        <taxon>Bacteria</taxon>
        <taxon>Bacillati</taxon>
        <taxon>Bacillota</taxon>
        <taxon>Bacilli</taxon>
        <taxon>Bacillales</taxon>
        <taxon>Bacillaceae</taxon>
        <taxon>Bacillus</taxon>
        <taxon>Bacillus cereus group</taxon>
    </lineage>
</organism>
<evidence type="ECO:0000256" key="1">
    <source>
        <dbReference type="SAM" id="Phobius"/>
    </source>
</evidence>
<dbReference type="Proteomes" id="UP000027778">
    <property type="component" value="Unassembled WGS sequence"/>
</dbReference>
<gene>
    <name evidence="2" type="ORF">BAGA_08155</name>
</gene>
<name>A0A073KA98_9BACI</name>
<keyword evidence="1" id="KW-0472">Membrane</keyword>
<reference evidence="2 3" key="1">
    <citation type="submission" date="2014-06" db="EMBL/GenBank/DDBJ databases">
        <title>Draft genome sequence of Bacillus gaemokensis JCM 15801 (MCCC 1A00707).</title>
        <authorList>
            <person name="Lai Q."/>
            <person name="Liu Y."/>
            <person name="Shao Z."/>
        </authorList>
    </citation>
    <scope>NUCLEOTIDE SEQUENCE [LARGE SCALE GENOMIC DNA]</scope>
    <source>
        <strain evidence="2 3">JCM 15801</strain>
    </source>
</reference>